<gene>
    <name evidence="1" type="ORF">GMARGA_LOCUS42251</name>
</gene>
<proteinExistence type="predicted"/>
<accession>A0ABN7XEK7</accession>
<feature type="non-terminal residue" evidence="1">
    <location>
        <position position="80"/>
    </location>
</feature>
<name>A0ABN7XEK7_GIGMA</name>
<organism evidence="1 2">
    <name type="scientific">Gigaspora margarita</name>
    <dbReference type="NCBI Taxonomy" id="4874"/>
    <lineage>
        <taxon>Eukaryota</taxon>
        <taxon>Fungi</taxon>
        <taxon>Fungi incertae sedis</taxon>
        <taxon>Mucoromycota</taxon>
        <taxon>Glomeromycotina</taxon>
        <taxon>Glomeromycetes</taxon>
        <taxon>Diversisporales</taxon>
        <taxon>Gigasporaceae</taxon>
        <taxon>Gigaspora</taxon>
    </lineage>
</organism>
<feature type="non-terminal residue" evidence="1">
    <location>
        <position position="1"/>
    </location>
</feature>
<evidence type="ECO:0000313" key="2">
    <source>
        <dbReference type="Proteomes" id="UP000789901"/>
    </source>
</evidence>
<evidence type="ECO:0000313" key="1">
    <source>
        <dbReference type="EMBL" id="CAG8853430.1"/>
    </source>
</evidence>
<keyword evidence="2" id="KW-1185">Reference proteome</keyword>
<dbReference type="EMBL" id="CAJVQB010124000">
    <property type="protein sequence ID" value="CAG8853430.1"/>
    <property type="molecule type" value="Genomic_DNA"/>
</dbReference>
<dbReference type="Proteomes" id="UP000789901">
    <property type="component" value="Unassembled WGS sequence"/>
</dbReference>
<reference evidence="1 2" key="1">
    <citation type="submission" date="2021-06" db="EMBL/GenBank/DDBJ databases">
        <authorList>
            <person name="Kallberg Y."/>
            <person name="Tangrot J."/>
            <person name="Rosling A."/>
        </authorList>
    </citation>
    <scope>NUCLEOTIDE SEQUENCE [LARGE SCALE GENOMIC DNA]</scope>
    <source>
        <strain evidence="1 2">120-4 pot B 10/14</strain>
    </source>
</reference>
<sequence length="80" mass="9064">ITPSTLSTSDANELILLLQEQVRQQAQIINLLQAQLQANAQPTQTLATLQDRVRILENFHVQIKNLYIQSLVQENSEEPV</sequence>
<comment type="caution">
    <text evidence="1">The sequence shown here is derived from an EMBL/GenBank/DDBJ whole genome shotgun (WGS) entry which is preliminary data.</text>
</comment>
<protein>
    <submittedName>
        <fullName evidence="1">22895_t:CDS:1</fullName>
    </submittedName>
</protein>